<dbReference type="GO" id="GO:0005737">
    <property type="term" value="C:cytoplasm"/>
    <property type="evidence" value="ECO:0007669"/>
    <property type="project" value="TreeGrafter"/>
</dbReference>
<dbReference type="Gene3D" id="3.40.50.720">
    <property type="entry name" value="NAD(P)-binding Rossmann-like Domain"/>
    <property type="match status" value="1"/>
</dbReference>
<name>A0A1Q8YJ10_9BURK</name>
<dbReference type="RefSeq" id="WP_075585250.1">
    <property type="nucleotide sequence ID" value="NZ_MSYM01000006.1"/>
</dbReference>
<dbReference type="InterPro" id="IPR036291">
    <property type="entry name" value="NAD(P)-bd_dom_sf"/>
</dbReference>
<dbReference type="STRING" id="81479.RA876_17300"/>
<dbReference type="Proteomes" id="UP000185911">
    <property type="component" value="Unassembled WGS sequence"/>
</dbReference>
<dbReference type="PANTHER" id="PTHR43544:SF12">
    <property type="entry name" value="NAD(P)-BINDING ROSSMANN-FOLD SUPERFAMILY PROTEIN"/>
    <property type="match status" value="1"/>
</dbReference>
<evidence type="ECO:0000313" key="1">
    <source>
        <dbReference type="EMBL" id="OLP08038.1"/>
    </source>
</evidence>
<accession>A0A1Q8YJ10</accession>
<protein>
    <submittedName>
        <fullName evidence="1">Short chain dehydrogenase family protein</fullName>
    </submittedName>
</protein>
<dbReference type="GO" id="GO:0016491">
    <property type="term" value="F:oxidoreductase activity"/>
    <property type="evidence" value="ECO:0007669"/>
    <property type="project" value="TreeGrafter"/>
</dbReference>
<organism evidence="1 2">
    <name type="scientific">Rhodoferax antarcticus ANT.BR</name>
    <dbReference type="NCBI Taxonomy" id="1111071"/>
    <lineage>
        <taxon>Bacteria</taxon>
        <taxon>Pseudomonadati</taxon>
        <taxon>Pseudomonadota</taxon>
        <taxon>Betaproteobacteria</taxon>
        <taxon>Burkholderiales</taxon>
        <taxon>Comamonadaceae</taxon>
        <taxon>Rhodoferax</taxon>
    </lineage>
</organism>
<gene>
    <name evidence="1" type="ORF">BLL52_0664</name>
</gene>
<dbReference type="PANTHER" id="PTHR43544">
    <property type="entry name" value="SHORT-CHAIN DEHYDROGENASE/REDUCTASE"/>
    <property type="match status" value="1"/>
</dbReference>
<comment type="caution">
    <text evidence="1">The sequence shown here is derived from an EMBL/GenBank/DDBJ whole genome shotgun (WGS) entry which is preliminary data.</text>
</comment>
<proteinExistence type="predicted"/>
<dbReference type="Pfam" id="PF13561">
    <property type="entry name" value="adh_short_C2"/>
    <property type="match status" value="1"/>
</dbReference>
<dbReference type="SUPFAM" id="SSF51735">
    <property type="entry name" value="NAD(P)-binding Rossmann-fold domains"/>
    <property type="match status" value="1"/>
</dbReference>
<dbReference type="EMBL" id="MSYM01000006">
    <property type="protein sequence ID" value="OLP08038.1"/>
    <property type="molecule type" value="Genomic_DNA"/>
</dbReference>
<keyword evidence="2" id="KW-1185">Reference proteome</keyword>
<dbReference type="InterPro" id="IPR051468">
    <property type="entry name" value="Fungal_SecMetab_SDRs"/>
</dbReference>
<dbReference type="PRINTS" id="PR00081">
    <property type="entry name" value="GDHRDH"/>
</dbReference>
<evidence type="ECO:0000313" key="2">
    <source>
        <dbReference type="Proteomes" id="UP000185911"/>
    </source>
</evidence>
<dbReference type="AlphaFoldDB" id="A0A1Q8YJ10"/>
<reference evidence="1 2" key="1">
    <citation type="submission" date="2017-01" db="EMBL/GenBank/DDBJ databases">
        <title>Genome sequence of Rhodoferax antarcticus ANT.BR, a psychrophilic purple nonsulfur bacterium from an Antarctic microbial mat.</title>
        <authorList>
            <person name="Baker J."/>
            <person name="Riester C."/>
            <person name="Skinner B."/>
            <person name="Newell A."/>
            <person name="Swingley W."/>
            <person name="Madigan M."/>
            <person name="Jung D."/>
            <person name="Asao M."/>
            <person name="Chen M."/>
            <person name="Loughlin P."/>
            <person name="Pan H."/>
            <person name="Lin S."/>
            <person name="Li N."/>
            <person name="Shaw J."/>
            <person name="Prado M."/>
            <person name="Sherman C."/>
            <person name="Li X."/>
            <person name="Tang J."/>
            <person name="Blankenship R."/>
            <person name="Zhao T."/>
            <person name="Touchman J."/>
            <person name="Sattley M."/>
        </authorList>
    </citation>
    <scope>NUCLEOTIDE SEQUENCE [LARGE SCALE GENOMIC DNA]</scope>
    <source>
        <strain evidence="1 2">ANT.BR</strain>
    </source>
</reference>
<sequence>MQNTDLKPFCLVIGASGGLGAALLARLQADPRYAVTLGLSRRSTPALDLLDEASIAAAAQHLSTLLAEQAGVLRLIVDATGMLHTPTQQPEKSWAQLDAAQMAQAFAINAIGPALLMKHFLPLLPRQGTAVFATLSAKVGSIGDNRLGGWYSYRASKAALNQLVHTAAIELRRRAPQAICVALHPGTVHSALSQPFAKTGLDVRQPEVAAAQLLAVMADLKPEDSGGFFSFEGESLPW</sequence>
<dbReference type="InterPro" id="IPR002347">
    <property type="entry name" value="SDR_fam"/>
</dbReference>